<proteinExistence type="predicted"/>
<evidence type="ECO:0000313" key="2">
    <source>
        <dbReference type="Proteomes" id="UP000568106"/>
    </source>
</evidence>
<gene>
    <name evidence="1" type="ORF">HDF09_002365</name>
</gene>
<dbReference type="Gene3D" id="1.25.40.10">
    <property type="entry name" value="Tetratricopeptide repeat domain"/>
    <property type="match status" value="1"/>
</dbReference>
<comment type="caution">
    <text evidence="1">The sequence shown here is derived from an EMBL/GenBank/DDBJ whole genome shotgun (WGS) entry which is preliminary data.</text>
</comment>
<dbReference type="Proteomes" id="UP000568106">
    <property type="component" value="Unassembled WGS sequence"/>
</dbReference>
<name>A0A7W8IIB6_9BACT</name>
<reference evidence="1" key="1">
    <citation type="submission" date="2020-08" db="EMBL/GenBank/DDBJ databases">
        <title>Genomic Encyclopedia of Type Strains, Phase IV (KMG-V): Genome sequencing to study the core and pangenomes of soil and plant-associated prokaryotes.</title>
        <authorList>
            <person name="Whitman W."/>
        </authorList>
    </citation>
    <scope>NUCLEOTIDE SEQUENCE [LARGE SCALE GENOMIC DNA]</scope>
    <source>
        <strain evidence="1">M8UP27</strain>
    </source>
</reference>
<dbReference type="InterPro" id="IPR011990">
    <property type="entry name" value="TPR-like_helical_dom_sf"/>
</dbReference>
<dbReference type="EMBL" id="JACHDY010000003">
    <property type="protein sequence ID" value="MBB5317679.1"/>
    <property type="molecule type" value="Genomic_DNA"/>
</dbReference>
<accession>A0A7W8IIB6</accession>
<dbReference type="AlphaFoldDB" id="A0A7W8IIB6"/>
<protein>
    <submittedName>
        <fullName evidence="1">Tetratricopeptide (TPR) repeat protein</fullName>
    </submittedName>
</protein>
<dbReference type="SUPFAM" id="SSF48452">
    <property type="entry name" value="TPR-like"/>
    <property type="match status" value="1"/>
</dbReference>
<evidence type="ECO:0000313" key="1">
    <source>
        <dbReference type="EMBL" id="MBB5317679.1"/>
    </source>
</evidence>
<organism evidence="1 2">
    <name type="scientific">Tunturiibacter empetritectus</name>
    <dbReference type="NCBI Taxonomy" id="3069691"/>
    <lineage>
        <taxon>Bacteria</taxon>
        <taxon>Pseudomonadati</taxon>
        <taxon>Acidobacteriota</taxon>
        <taxon>Terriglobia</taxon>
        <taxon>Terriglobales</taxon>
        <taxon>Acidobacteriaceae</taxon>
        <taxon>Tunturiibacter</taxon>
    </lineage>
</organism>
<sequence length="281" mass="31051">MVLDLNGFKVIQSSAKPGGAELGLRVHDKGNTVALLFLFLAPKEPRGNAAACRQGELDQVQKSMGPNFKDVKLNPDGKDDRTIATMLVSGKNGQYLYGFYGSTDQCLSIELYSDPETKLNLDKASSFLTRQKYDAAYVPTSSDKFIYAEILYRNQQYKASAPIYADYLQSIPNDKAHQTQRRIATDEMGMALGISGDVGGARKVLQEAVKSDPDYPLNYYNLACADAEEGKAADAKLHLQQAFDHKANTIPGEHLPDPTKDDSILKLKNNKDFWAFVQTLK</sequence>
<keyword evidence="2" id="KW-1185">Reference proteome</keyword>